<dbReference type="InterPro" id="IPR001509">
    <property type="entry name" value="Epimerase_deHydtase"/>
</dbReference>
<dbReference type="CDD" id="cd05271">
    <property type="entry name" value="NDUFA9_like_SDR_a"/>
    <property type="match status" value="1"/>
</dbReference>
<dbReference type="Pfam" id="PF01370">
    <property type="entry name" value="Epimerase"/>
    <property type="match status" value="1"/>
</dbReference>
<comment type="caution">
    <text evidence="2">The sequence shown here is derived from an EMBL/GenBank/DDBJ whole genome shotgun (WGS) entry which is preliminary data.</text>
</comment>
<name>A0A841LAD2_9SPHN</name>
<dbReference type="GO" id="GO:0044877">
    <property type="term" value="F:protein-containing complex binding"/>
    <property type="evidence" value="ECO:0007669"/>
    <property type="project" value="TreeGrafter"/>
</dbReference>
<feature type="domain" description="NAD-dependent epimerase/dehydratase" evidence="1">
    <location>
        <begin position="14"/>
        <end position="220"/>
    </location>
</feature>
<organism evidence="2 3">
    <name type="scientific">Polymorphobacter multimanifer</name>
    <dbReference type="NCBI Taxonomy" id="1070431"/>
    <lineage>
        <taxon>Bacteria</taxon>
        <taxon>Pseudomonadati</taxon>
        <taxon>Pseudomonadota</taxon>
        <taxon>Alphaproteobacteria</taxon>
        <taxon>Sphingomonadales</taxon>
        <taxon>Sphingosinicellaceae</taxon>
        <taxon>Polymorphobacter</taxon>
    </lineage>
</organism>
<keyword evidence="2" id="KW-0560">Oxidoreductase</keyword>
<dbReference type="RefSeq" id="WP_184202527.1">
    <property type="nucleotide sequence ID" value="NZ_JACIIV010000032.1"/>
</dbReference>
<gene>
    <name evidence="2" type="ORF">FHS79_003295</name>
</gene>
<evidence type="ECO:0000313" key="3">
    <source>
        <dbReference type="Proteomes" id="UP000538147"/>
    </source>
</evidence>
<reference evidence="2 3" key="1">
    <citation type="submission" date="2020-08" db="EMBL/GenBank/DDBJ databases">
        <title>Genomic Encyclopedia of Type Strains, Phase IV (KMG-IV): sequencing the most valuable type-strain genomes for metagenomic binning, comparative biology and taxonomic classification.</title>
        <authorList>
            <person name="Goeker M."/>
        </authorList>
    </citation>
    <scope>NUCLEOTIDE SEQUENCE [LARGE SCALE GENOMIC DNA]</scope>
    <source>
        <strain evidence="2 3">DSM 102189</strain>
    </source>
</reference>
<dbReference type="EC" id="1.6.99.3" evidence="2"/>
<dbReference type="FunFam" id="3.40.50.720:FF:000702">
    <property type="entry name" value="NADH dehydrogenase (Ubiquinone)"/>
    <property type="match status" value="1"/>
</dbReference>
<accession>A0A841LAD2</accession>
<evidence type="ECO:0000313" key="2">
    <source>
        <dbReference type="EMBL" id="MBB6229096.1"/>
    </source>
</evidence>
<dbReference type="PANTHER" id="PTHR12126">
    <property type="entry name" value="NADH-UBIQUINONE OXIDOREDUCTASE 39 KDA SUBUNIT-RELATED"/>
    <property type="match status" value="1"/>
</dbReference>
<dbReference type="Proteomes" id="UP000538147">
    <property type="component" value="Unassembled WGS sequence"/>
</dbReference>
<protein>
    <submittedName>
        <fullName evidence="2">NADH dehydrogenase</fullName>
        <ecNumber evidence="2">1.6.99.3</ecNumber>
    </submittedName>
</protein>
<dbReference type="AlphaFoldDB" id="A0A841LAD2"/>
<dbReference type="EMBL" id="JACIIV010000032">
    <property type="protein sequence ID" value="MBB6229096.1"/>
    <property type="molecule type" value="Genomic_DNA"/>
</dbReference>
<keyword evidence="3" id="KW-1185">Reference proteome</keyword>
<dbReference type="GO" id="GO:0016491">
    <property type="term" value="F:oxidoreductase activity"/>
    <property type="evidence" value="ECO:0007669"/>
    <property type="project" value="UniProtKB-KW"/>
</dbReference>
<dbReference type="SUPFAM" id="SSF51735">
    <property type="entry name" value="NAD(P)-binding Rossmann-fold domains"/>
    <property type="match status" value="1"/>
</dbReference>
<dbReference type="InterPro" id="IPR036291">
    <property type="entry name" value="NAD(P)-bd_dom_sf"/>
</dbReference>
<evidence type="ECO:0000259" key="1">
    <source>
        <dbReference type="Pfam" id="PF01370"/>
    </source>
</evidence>
<sequence length="322" mass="33315">MIEKDLPLDTDSLVTVVGGSGFLGRYIVQRLAETGARIRVAVRNPERAGFLRPLGGLGQIAVVQADVGTGHGLAAAFEGATAGVNLVGILDERGGQRFDAVQAQGAARAAAAAAGVSAYVQMSAIGADAASRVPYARTKAEGEAAVLKALPFATILRPSLVVGPEDQFLNRFAAMAVLAPVLPVVSGGSKFQPVYVLDVAAAVLAALQSSESRGRTYALGGPDVMSFKAIMAMINRETQRKRTLVDLPDGVARLMGKMGDVLPFVPLTSDQFAMLQKDNVVAPGEAGLAELGVVATPMSAFVPAMLARYRPSGRFAKASPVA</sequence>
<dbReference type="InterPro" id="IPR051207">
    <property type="entry name" value="ComplexI_NDUFA9_subunit"/>
</dbReference>
<dbReference type="PANTHER" id="PTHR12126:SF11">
    <property type="entry name" value="NADH DEHYDROGENASE [UBIQUINONE] 1 ALPHA SUBCOMPLEX SUBUNIT 9, MITOCHONDRIAL"/>
    <property type="match status" value="1"/>
</dbReference>
<dbReference type="Gene3D" id="3.40.50.720">
    <property type="entry name" value="NAD(P)-binding Rossmann-like Domain"/>
    <property type="match status" value="1"/>
</dbReference>
<proteinExistence type="predicted"/>